<dbReference type="PROSITE" id="PS50088">
    <property type="entry name" value="ANK_REPEAT"/>
    <property type="match status" value="1"/>
</dbReference>
<dbReference type="Proteomes" id="UP000664859">
    <property type="component" value="Unassembled WGS sequence"/>
</dbReference>
<evidence type="ECO:0000256" key="1">
    <source>
        <dbReference type="PROSITE-ProRule" id="PRU00023"/>
    </source>
</evidence>
<dbReference type="OrthoDB" id="204260at2759"/>
<dbReference type="SUPFAM" id="SSF48403">
    <property type="entry name" value="Ankyrin repeat"/>
    <property type="match status" value="1"/>
</dbReference>
<feature type="repeat" description="ANK" evidence="1">
    <location>
        <begin position="72"/>
        <end position="104"/>
    </location>
</feature>
<name>A0A836C8T3_9STRA</name>
<organism evidence="2 3">
    <name type="scientific">Tribonema minus</name>
    <dbReference type="NCBI Taxonomy" id="303371"/>
    <lineage>
        <taxon>Eukaryota</taxon>
        <taxon>Sar</taxon>
        <taxon>Stramenopiles</taxon>
        <taxon>Ochrophyta</taxon>
        <taxon>PX clade</taxon>
        <taxon>Xanthophyceae</taxon>
        <taxon>Tribonematales</taxon>
        <taxon>Tribonemataceae</taxon>
        <taxon>Tribonema</taxon>
    </lineage>
</organism>
<sequence length="170" mass="18951">VHPETVLHGILQERGYSTQTAPTLETPFHRPPQPHQVESYDNALVGAVRGGDLAALRAMRAAGHTMTACNRFGESVLHTAVRHGSVDVVAFLLESGAHAGTCDDCGRTALHFALWTPAPRFDVATLLLNTDVRLLRCLDKRGASPLQYVRPEHWPLWCRFFHAKKHLYWP</sequence>
<dbReference type="GO" id="GO:0006357">
    <property type="term" value="P:regulation of transcription by RNA polymerase II"/>
    <property type="evidence" value="ECO:0007669"/>
    <property type="project" value="TreeGrafter"/>
</dbReference>
<dbReference type="Pfam" id="PF12796">
    <property type="entry name" value="Ank_2"/>
    <property type="match status" value="1"/>
</dbReference>
<dbReference type="EMBL" id="JAFCMP010000526">
    <property type="protein sequence ID" value="KAG5177310.1"/>
    <property type="molecule type" value="Genomic_DNA"/>
</dbReference>
<comment type="caution">
    <text evidence="2">The sequence shown here is derived from an EMBL/GenBank/DDBJ whole genome shotgun (WGS) entry which is preliminary data.</text>
</comment>
<keyword evidence="1" id="KW-0040">ANK repeat</keyword>
<dbReference type="PANTHER" id="PTHR24164">
    <property type="entry name" value="RELA-ASSOCIATED INHIBITOR"/>
    <property type="match status" value="1"/>
</dbReference>
<evidence type="ECO:0000313" key="3">
    <source>
        <dbReference type="Proteomes" id="UP000664859"/>
    </source>
</evidence>
<evidence type="ECO:0000313" key="2">
    <source>
        <dbReference type="EMBL" id="KAG5177310.1"/>
    </source>
</evidence>
<dbReference type="InterPro" id="IPR002110">
    <property type="entry name" value="Ankyrin_rpt"/>
</dbReference>
<dbReference type="PANTHER" id="PTHR24164:SF4">
    <property type="entry name" value="RELA-ASSOCIATED INHIBITOR"/>
    <property type="match status" value="1"/>
</dbReference>
<feature type="non-terminal residue" evidence="2">
    <location>
        <position position="1"/>
    </location>
</feature>
<dbReference type="SMART" id="SM00248">
    <property type="entry name" value="ANK"/>
    <property type="match status" value="3"/>
</dbReference>
<dbReference type="PROSITE" id="PS50297">
    <property type="entry name" value="ANK_REP_REGION"/>
    <property type="match status" value="1"/>
</dbReference>
<accession>A0A836C8T3</accession>
<proteinExistence type="predicted"/>
<gene>
    <name evidence="2" type="ORF">JKP88DRAFT_333010</name>
</gene>
<dbReference type="InterPro" id="IPR028320">
    <property type="entry name" value="iASPP"/>
</dbReference>
<keyword evidence="3" id="KW-1185">Reference proteome</keyword>
<dbReference type="AlphaFoldDB" id="A0A836C8T3"/>
<protein>
    <submittedName>
        <fullName evidence="2">Uncharacterized protein</fullName>
    </submittedName>
</protein>
<reference evidence="2" key="1">
    <citation type="submission" date="2021-02" db="EMBL/GenBank/DDBJ databases">
        <title>First Annotated Genome of the Yellow-green Alga Tribonema minus.</title>
        <authorList>
            <person name="Mahan K.M."/>
        </authorList>
    </citation>
    <scope>NUCLEOTIDE SEQUENCE</scope>
    <source>
        <strain evidence="2">UTEX B ZZ1240</strain>
    </source>
</reference>
<dbReference type="InterPro" id="IPR036770">
    <property type="entry name" value="Ankyrin_rpt-contain_sf"/>
</dbReference>
<feature type="non-terminal residue" evidence="2">
    <location>
        <position position="170"/>
    </location>
</feature>
<dbReference type="Gene3D" id="1.25.40.20">
    <property type="entry name" value="Ankyrin repeat-containing domain"/>
    <property type="match status" value="1"/>
</dbReference>